<dbReference type="Proteomes" id="UP001345827">
    <property type="component" value="Unassembled WGS sequence"/>
</dbReference>
<dbReference type="EMBL" id="JAXLQG010000036">
    <property type="protein sequence ID" value="KAK5527699.1"/>
    <property type="molecule type" value="Genomic_DNA"/>
</dbReference>
<dbReference type="AlphaFoldDB" id="A0AAV9PQZ9"/>
<accession>A0AAV9PQZ9</accession>
<reference evidence="1 2" key="1">
    <citation type="submission" date="2023-06" db="EMBL/GenBank/DDBJ databases">
        <title>Black Yeasts Isolated from many extreme environments.</title>
        <authorList>
            <person name="Coleine C."/>
            <person name="Stajich J.E."/>
            <person name="Selbmann L."/>
        </authorList>
    </citation>
    <scope>NUCLEOTIDE SEQUENCE [LARGE SCALE GENOMIC DNA]</scope>
    <source>
        <strain evidence="1 2">CCFEE 5887</strain>
    </source>
</reference>
<gene>
    <name evidence="1" type="ORF">LTR25_010977</name>
</gene>
<keyword evidence="2" id="KW-1185">Reference proteome</keyword>
<organism evidence="1 2">
    <name type="scientific">Vermiconidia calcicola</name>
    <dbReference type="NCBI Taxonomy" id="1690605"/>
    <lineage>
        <taxon>Eukaryota</taxon>
        <taxon>Fungi</taxon>
        <taxon>Dikarya</taxon>
        <taxon>Ascomycota</taxon>
        <taxon>Pezizomycotina</taxon>
        <taxon>Dothideomycetes</taxon>
        <taxon>Dothideomycetidae</taxon>
        <taxon>Mycosphaerellales</taxon>
        <taxon>Extremaceae</taxon>
        <taxon>Vermiconidia</taxon>
    </lineage>
</organism>
<evidence type="ECO:0000313" key="1">
    <source>
        <dbReference type="EMBL" id="KAK5527699.1"/>
    </source>
</evidence>
<comment type="caution">
    <text evidence="1">The sequence shown here is derived from an EMBL/GenBank/DDBJ whole genome shotgun (WGS) entry which is preliminary data.</text>
</comment>
<sequence length="107" mass="12164">MMYYFTAENPMLHIVNVQPGSVNTRMTEIAKFKGNDAAELAGHFCVWLVSPEAKFLKSKYVWANWDVDEMIARAEEIQNSTLLTWSVEGVQMEAASIVYSKLSQSIR</sequence>
<name>A0AAV9PQZ9_9PEZI</name>
<evidence type="ECO:0000313" key="2">
    <source>
        <dbReference type="Proteomes" id="UP001345827"/>
    </source>
</evidence>
<proteinExistence type="predicted"/>
<protein>
    <submittedName>
        <fullName evidence="1">Uncharacterized protein</fullName>
    </submittedName>
</protein>